<evidence type="ECO:0000313" key="5">
    <source>
        <dbReference type="EMBL" id="RUS93928.1"/>
    </source>
</evidence>
<dbReference type="Pfam" id="PF13155">
    <property type="entry name" value="Toprim_2"/>
    <property type="match status" value="1"/>
</dbReference>
<dbReference type="CDD" id="cd17242">
    <property type="entry name" value="MobM_relaxase"/>
    <property type="match status" value="1"/>
</dbReference>
<dbReference type="Pfam" id="PF13154">
    <property type="entry name" value="DUF3991"/>
    <property type="match status" value="1"/>
</dbReference>
<dbReference type="RefSeq" id="WP_127087442.1">
    <property type="nucleotide sequence ID" value="NZ_RSCL01000054.1"/>
</dbReference>
<dbReference type="Pfam" id="PF01076">
    <property type="entry name" value="Mob_Pre"/>
    <property type="match status" value="1"/>
</dbReference>
<feature type="domain" description="DUF3991" evidence="4">
    <location>
        <begin position="409"/>
        <end position="493"/>
    </location>
</feature>
<dbReference type="OrthoDB" id="9800759at2"/>
<dbReference type="InterPro" id="IPR025054">
    <property type="entry name" value="DUF3991"/>
</dbReference>
<protein>
    <recommendedName>
        <fullName evidence="4">DUF3991 domain-containing protein</fullName>
    </recommendedName>
</protein>
<keyword evidence="2" id="KW-0175">Coiled coil</keyword>
<reference evidence="5" key="2">
    <citation type="journal article" date="2019" name="Genome Biol. Evol.">
        <title>Day and night: Metabolic profiles and evolutionary relationships of six axenic non-marine cyanobacteria.</title>
        <authorList>
            <person name="Will S.E."/>
            <person name="Henke P."/>
            <person name="Boedeker C."/>
            <person name="Huang S."/>
            <person name="Brinkmann H."/>
            <person name="Rohde M."/>
            <person name="Jarek M."/>
            <person name="Friedl T."/>
            <person name="Seufert S."/>
            <person name="Schumacher M."/>
            <person name="Overmann J."/>
            <person name="Neumann-Schaal M."/>
            <person name="Petersen J."/>
        </authorList>
    </citation>
    <scope>NUCLEOTIDE SEQUENCE [LARGE SCALE GENOMIC DNA]</scope>
    <source>
        <strain evidence="5">PCC 7102</strain>
    </source>
</reference>
<organism evidence="5 6">
    <name type="scientific">Dulcicalothrix desertica PCC 7102</name>
    <dbReference type="NCBI Taxonomy" id="232991"/>
    <lineage>
        <taxon>Bacteria</taxon>
        <taxon>Bacillati</taxon>
        <taxon>Cyanobacteriota</taxon>
        <taxon>Cyanophyceae</taxon>
        <taxon>Nostocales</taxon>
        <taxon>Calotrichaceae</taxon>
        <taxon>Dulcicalothrix</taxon>
    </lineage>
</organism>
<dbReference type="SUPFAM" id="SSF57783">
    <property type="entry name" value="Zinc beta-ribbon"/>
    <property type="match status" value="1"/>
</dbReference>
<evidence type="ECO:0000256" key="1">
    <source>
        <dbReference type="ARBA" id="ARBA00010657"/>
    </source>
</evidence>
<dbReference type="NCBIfam" id="NF041497">
    <property type="entry name" value="MobV"/>
    <property type="match status" value="1"/>
</dbReference>
<feature type="region of interest" description="Disordered" evidence="3">
    <location>
        <begin position="17"/>
        <end position="36"/>
    </location>
</feature>
<keyword evidence="6" id="KW-1185">Reference proteome</keyword>
<evidence type="ECO:0000256" key="3">
    <source>
        <dbReference type="SAM" id="MobiDB-lite"/>
    </source>
</evidence>
<name>A0A3S1C258_9CYAN</name>
<dbReference type="EMBL" id="RSCL01000054">
    <property type="protein sequence ID" value="RUS93928.1"/>
    <property type="molecule type" value="Genomic_DNA"/>
</dbReference>
<dbReference type="GO" id="GO:0006310">
    <property type="term" value="P:DNA recombination"/>
    <property type="evidence" value="ECO:0007669"/>
    <property type="project" value="InterPro"/>
</dbReference>
<evidence type="ECO:0000313" key="6">
    <source>
        <dbReference type="Proteomes" id="UP000271624"/>
    </source>
</evidence>
<proteinExistence type="inferred from homology"/>
<comment type="caution">
    <text evidence="5">The sequence shown here is derived from an EMBL/GenBank/DDBJ whole genome shotgun (WGS) entry which is preliminary data.</text>
</comment>
<evidence type="ECO:0000256" key="2">
    <source>
        <dbReference type="SAM" id="Coils"/>
    </source>
</evidence>
<evidence type="ECO:0000259" key="4">
    <source>
        <dbReference type="Pfam" id="PF13154"/>
    </source>
</evidence>
<accession>A0A3S1C258</accession>
<sequence length="613" mass="68915">MTAKAIMRVGKLKSLGSVGGSEKHTARLQDTPNADPYKENIRLIGEDDDPELEKIVLSKIDDHTKHKPRKDAVLCSEIFLSASPEFFRPHDPSKAGEWDEELMWDFANASSKWLQENFGDKCVRAELHLDEATPHIHAYIVPINDKTKQLSHKEMFGGDGRQASIKLSKFQDSYAQALAPLGIERGVKGSKATHTKVKEYYSSVNSEPLTLELDRLAPKQGETAQQLFKRIKSDPTIQTINHQLADHRRIIELEKRASQKANASEKLRSELENRVAELEEENFYWKQQADQLRDLPLEDVAWHLGLDKADKGENRWKGLGQVININDSKWYDFTAEKGGGGAIDLVMHVAGCNFRSSVAWLHDRFGSLGMLRATKAYVETQATKIVAEEPTPQFVLPKKDDEKWQAVHNYLTKTRGLPENFITALRSNGWLYADDQQNAVFTMRELPNEAPSLKTETTGAFLRGTRGEDNSFMGYALGTKRTKGWFYFHLGGKPTDEVEKVVICKSPIDALSCAALSVSAHSGMSPTRTMFLAVDSPKSLPLDFLKDIPAITVACDSDETGHSMARAIKELLPQTTIARPKTTDWNTELLEYSRQESTGRLEAENKRNRGLEY</sequence>
<gene>
    <name evidence="5" type="ORF">DSM106972_095270</name>
</gene>
<dbReference type="GO" id="GO:0003677">
    <property type="term" value="F:DNA binding"/>
    <property type="evidence" value="ECO:0007669"/>
    <property type="project" value="InterPro"/>
</dbReference>
<dbReference type="Proteomes" id="UP000271624">
    <property type="component" value="Unassembled WGS sequence"/>
</dbReference>
<feature type="coiled-coil region" evidence="2">
    <location>
        <begin position="250"/>
        <end position="295"/>
    </location>
</feature>
<dbReference type="AlphaFoldDB" id="A0A3S1C258"/>
<reference evidence="5" key="1">
    <citation type="submission" date="2018-12" db="EMBL/GenBank/DDBJ databases">
        <authorList>
            <person name="Will S."/>
            <person name="Neumann-Schaal M."/>
            <person name="Henke P."/>
        </authorList>
    </citation>
    <scope>NUCLEOTIDE SEQUENCE</scope>
    <source>
        <strain evidence="5">PCC 7102</strain>
    </source>
</reference>
<dbReference type="InterPro" id="IPR001668">
    <property type="entry name" value="Mob_Pre"/>
</dbReference>
<dbReference type="Gene3D" id="3.30.930.30">
    <property type="match status" value="1"/>
</dbReference>
<dbReference type="Gene3D" id="3.40.1360.10">
    <property type="match status" value="1"/>
</dbReference>
<comment type="similarity">
    <text evidence="1">Belongs to the plasmid mobilization pre family.</text>
</comment>